<dbReference type="EMBL" id="JBHFFA010000006">
    <property type="protein sequence ID" value="KAL2621627.1"/>
    <property type="molecule type" value="Genomic_DNA"/>
</dbReference>
<comment type="caution">
    <text evidence="2">The sequence shown here is derived from an EMBL/GenBank/DDBJ whole genome shotgun (WGS) entry which is preliminary data.</text>
</comment>
<dbReference type="AlphaFoldDB" id="A0ABD1Y4G3"/>
<gene>
    <name evidence="2" type="ORF">R1flu_001832</name>
</gene>
<dbReference type="InterPro" id="IPR035892">
    <property type="entry name" value="C2_domain_sf"/>
</dbReference>
<feature type="domain" description="C2" evidence="1">
    <location>
        <begin position="26"/>
        <end position="162"/>
    </location>
</feature>
<organism evidence="2 3">
    <name type="scientific">Riccia fluitans</name>
    <dbReference type="NCBI Taxonomy" id="41844"/>
    <lineage>
        <taxon>Eukaryota</taxon>
        <taxon>Viridiplantae</taxon>
        <taxon>Streptophyta</taxon>
        <taxon>Embryophyta</taxon>
        <taxon>Marchantiophyta</taxon>
        <taxon>Marchantiopsida</taxon>
        <taxon>Marchantiidae</taxon>
        <taxon>Marchantiales</taxon>
        <taxon>Ricciaceae</taxon>
        <taxon>Riccia</taxon>
    </lineage>
</organism>
<evidence type="ECO:0000259" key="1">
    <source>
        <dbReference type="PROSITE" id="PS50004"/>
    </source>
</evidence>
<dbReference type="Gene3D" id="2.60.40.150">
    <property type="entry name" value="C2 domain"/>
    <property type="match status" value="1"/>
</dbReference>
<dbReference type="SMART" id="SM00239">
    <property type="entry name" value="C2"/>
    <property type="match status" value="1"/>
</dbReference>
<dbReference type="Proteomes" id="UP001605036">
    <property type="component" value="Unassembled WGS sequence"/>
</dbReference>
<sequence length="244" mass="27867">MLLRSESKFAVSEFLYRNILHVWSLRASFLAQATRLRTDFRCPCSGRVSRGIFKARNIRGSRLPGMSNPYFVVKYGNEGKKVSLESKSNSGGGPNPVWNYEFEFPLPNGGEMDHNSLEIDIYNRHEHTGCFRRDNRLGFLRVRGLAEWILKHDNNITQPQWYPVFYTKKSCRTVEKGEILMKFFFQKVKSRVFAEGQYQHPACRRIPGVSGNGYSHVKEKIDLSSIFGAFSAVAGVIQVGALFV</sequence>
<proteinExistence type="predicted"/>
<dbReference type="Pfam" id="PF00168">
    <property type="entry name" value="C2"/>
    <property type="match status" value="1"/>
</dbReference>
<evidence type="ECO:0000313" key="2">
    <source>
        <dbReference type="EMBL" id="KAL2621627.1"/>
    </source>
</evidence>
<name>A0ABD1Y4G3_9MARC</name>
<accession>A0ABD1Y4G3</accession>
<evidence type="ECO:0000313" key="3">
    <source>
        <dbReference type="Proteomes" id="UP001605036"/>
    </source>
</evidence>
<dbReference type="CDD" id="cd00030">
    <property type="entry name" value="C2"/>
    <property type="match status" value="1"/>
</dbReference>
<dbReference type="PROSITE" id="PS50004">
    <property type="entry name" value="C2"/>
    <property type="match status" value="1"/>
</dbReference>
<keyword evidence="3" id="KW-1185">Reference proteome</keyword>
<dbReference type="SUPFAM" id="SSF49562">
    <property type="entry name" value="C2 domain (Calcium/lipid-binding domain, CaLB)"/>
    <property type="match status" value="1"/>
</dbReference>
<dbReference type="InterPro" id="IPR000008">
    <property type="entry name" value="C2_dom"/>
</dbReference>
<protein>
    <recommendedName>
        <fullName evidence="1">C2 domain-containing protein</fullName>
    </recommendedName>
</protein>
<reference evidence="2 3" key="1">
    <citation type="submission" date="2024-09" db="EMBL/GenBank/DDBJ databases">
        <title>Chromosome-scale assembly of Riccia fluitans.</title>
        <authorList>
            <person name="Paukszto L."/>
            <person name="Sawicki J."/>
            <person name="Karawczyk K."/>
            <person name="Piernik-Szablinska J."/>
            <person name="Szczecinska M."/>
            <person name="Mazdziarz M."/>
        </authorList>
    </citation>
    <scope>NUCLEOTIDE SEQUENCE [LARGE SCALE GENOMIC DNA]</scope>
    <source>
        <strain evidence="2">Rf_01</strain>
        <tissue evidence="2">Aerial parts of the thallus</tissue>
    </source>
</reference>